<evidence type="ECO:0000256" key="8">
    <source>
        <dbReference type="RuleBase" id="RU361257"/>
    </source>
</evidence>
<evidence type="ECO:0000256" key="6">
    <source>
        <dbReference type="ARBA" id="ARBA00047942"/>
    </source>
</evidence>
<feature type="binding site" evidence="7">
    <location>
        <position position="181"/>
    </location>
    <ligand>
        <name>S-adenosyl-L-methionine</name>
        <dbReference type="ChEBI" id="CHEBI:59789"/>
    </ligand>
</feature>
<evidence type="ECO:0000256" key="3">
    <source>
        <dbReference type="ARBA" id="ARBA00022603"/>
    </source>
</evidence>
<dbReference type="Pfam" id="PF02086">
    <property type="entry name" value="MethyltransfD12"/>
    <property type="match status" value="1"/>
</dbReference>
<dbReference type="Gene3D" id="3.40.50.150">
    <property type="entry name" value="Vaccinia Virus protein VP39"/>
    <property type="match status" value="1"/>
</dbReference>
<dbReference type="PIRSF" id="PIRSF000398">
    <property type="entry name" value="M_m6A_EcoRV"/>
    <property type="match status" value="1"/>
</dbReference>
<name>A0A4D6YAC4_9GAMM</name>
<dbReference type="RefSeq" id="WP_158358111.1">
    <property type="nucleotide sequence ID" value="NZ_CP034876.1"/>
</dbReference>
<keyword evidence="5 8" id="KW-0949">S-adenosyl-L-methionine</keyword>
<evidence type="ECO:0000256" key="5">
    <source>
        <dbReference type="ARBA" id="ARBA00022691"/>
    </source>
</evidence>
<sequence length="270" mass="31810">MKKKRSFLKWAGGKYLILDDILKILPERKCLIEPFVGAGSVFLNTNYHSYILADINSDLINLFNIVKTRVLDFVDDAQVFFTPRTNKLDFYSMHRTIFNTSSNNYDKALIFLYLNRHCYNGLCRYNLKGEFNVPFGRYKKPYFPQKELYQFSEHAQKAVFTCSSYNVTLKNITTDSVVYCDPPYIPLSKTSNFTGYYINNFDFYEHKKLVYLIESIFKNRSIPFLISNQDVFLTRLLYQKAFLYFVKSKRSIGCTINSRKNINELLALYN</sequence>
<dbReference type="OrthoDB" id="9805629at2"/>
<dbReference type="GO" id="GO:0009007">
    <property type="term" value="F:site-specific DNA-methyltransferase (adenine-specific) activity"/>
    <property type="evidence" value="ECO:0007669"/>
    <property type="project" value="UniProtKB-UniRule"/>
</dbReference>
<evidence type="ECO:0000256" key="4">
    <source>
        <dbReference type="ARBA" id="ARBA00022679"/>
    </source>
</evidence>
<evidence type="ECO:0000256" key="7">
    <source>
        <dbReference type="PIRSR" id="PIRSR000398-1"/>
    </source>
</evidence>
<feature type="binding site" evidence="7">
    <location>
        <position position="14"/>
    </location>
    <ligand>
        <name>S-adenosyl-L-methionine</name>
        <dbReference type="ChEBI" id="CHEBI:59789"/>
    </ligand>
</feature>
<dbReference type="PANTHER" id="PTHR30481">
    <property type="entry name" value="DNA ADENINE METHYLASE"/>
    <property type="match status" value="1"/>
</dbReference>
<dbReference type="Gene3D" id="1.10.1020.10">
    <property type="entry name" value="Adenine-specific Methyltransferase, Domain 2"/>
    <property type="match status" value="1"/>
</dbReference>
<accession>A0A4D6YAC4</accession>
<dbReference type="InterPro" id="IPR012263">
    <property type="entry name" value="M_m6A_EcoRV"/>
</dbReference>
<dbReference type="GO" id="GO:0009307">
    <property type="term" value="P:DNA restriction-modification system"/>
    <property type="evidence" value="ECO:0007669"/>
    <property type="project" value="InterPro"/>
</dbReference>
<evidence type="ECO:0000313" key="10">
    <source>
        <dbReference type="Proteomes" id="UP000298738"/>
    </source>
</evidence>
<protein>
    <recommendedName>
        <fullName evidence="2 8">Site-specific DNA-methyltransferase (adenine-specific)</fullName>
        <ecNumber evidence="2 8">2.1.1.72</ecNumber>
    </recommendedName>
</protein>
<dbReference type="InterPro" id="IPR029063">
    <property type="entry name" value="SAM-dependent_MTases_sf"/>
</dbReference>
<dbReference type="InterPro" id="IPR012327">
    <property type="entry name" value="MeTrfase_D12"/>
</dbReference>
<dbReference type="EC" id="2.1.1.72" evidence="2 8"/>
<dbReference type="GO" id="GO:0032259">
    <property type="term" value="P:methylation"/>
    <property type="evidence" value="ECO:0007669"/>
    <property type="project" value="UniProtKB-KW"/>
</dbReference>
<dbReference type="SUPFAM" id="SSF53335">
    <property type="entry name" value="S-adenosyl-L-methionine-dependent methyltransferases"/>
    <property type="match status" value="1"/>
</dbReference>
<dbReference type="InterPro" id="IPR023095">
    <property type="entry name" value="Ade_MeTrfase_dom_2"/>
</dbReference>
<dbReference type="AlphaFoldDB" id="A0A4D6YAC4"/>
<evidence type="ECO:0000313" key="9">
    <source>
        <dbReference type="EMBL" id="QCI21245.1"/>
    </source>
</evidence>
<gene>
    <name evidence="9" type="ORF">D9V68_02745</name>
</gene>
<dbReference type="PROSITE" id="PS00092">
    <property type="entry name" value="N6_MTASE"/>
    <property type="match status" value="1"/>
</dbReference>
<organism evidence="9 10">
    <name type="scientific">Buchnera aphidicola</name>
    <name type="common">Hyperomyzus lactucae</name>
    <dbReference type="NCBI Taxonomy" id="1241860"/>
    <lineage>
        <taxon>Bacteria</taxon>
        <taxon>Pseudomonadati</taxon>
        <taxon>Pseudomonadota</taxon>
        <taxon>Gammaproteobacteria</taxon>
        <taxon>Enterobacterales</taxon>
        <taxon>Erwiniaceae</taxon>
        <taxon>Buchnera</taxon>
    </lineage>
</organism>
<dbReference type="InterPro" id="IPR002052">
    <property type="entry name" value="DNA_methylase_N6_adenine_CS"/>
</dbReference>
<reference evidence="9 10" key="2">
    <citation type="submission" date="2019-05" db="EMBL/GenBank/DDBJ databases">
        <title>Genome evolution of the obligate endosymbiont Buchnera aphidicola.</title>
        <authorList>
            <person name="Moran N.A."/>
        </authorList>
    </citation>
    <scope>NUCLEOTIDE SEQUENCE [LARGE SCALE GENOMIC DNA]</scope>
    <source>
        <strain evidence="9 10">Hla</strain>
    </source>
</reference>
<dbReference type="REBASE" id="307688">
    <property type="entry name" value="M.BapH1aDamP"/>
</dbReference>
<reference evidence="9 10" key="1">
    <citation type="submission" date="2018-12" db="EMBL/GenBank/DDBJ databases">
        <authorList>
            <person name="Chong R.A."/>
        </authorList>
    </citation>
    <scope>NUCLEOTIDE SEQUENCE [LARGE SCALE GENOMIC DNA]</scope>
    <source>
        <strain evidence="9 10">Hla</strain>
    </source>
</reference>
<dbReference type="PRINTS" id="PR00505">
    <property type="entry name" value="D12N6MTFRASE"/>
</dbReference>
<dbReference type="EMBL" id="CP034876">
    <property type="protein sequence ID" value="QCI21245.1"/>
    <property type="molecule type" value="Genomic_DNA"/>
</dbReference>
<feature type="binding site" evidence="7">
    <location>
        <position position="54"/>
    </location>
    <ligand>
        <name>S-adenosyl-L-methionine</name>
        <dbReference type="ChEBI" id="CHEBI:59789"/>
    </ligand>
</feature>
<comment type="similarity">
    <text evidence="1 8">Belongs to the N(4)/N(6)-methyltransferase family.</text>
</comment>
<feature type="binding site" evidence="7">
    <location>
        <position position="10"/>
    </location>
    <ligand>
        <name>S-adenosyl-L-methionine</name>
        <dbReference type="ChEBI" id="CHEBI:59789"/>
    </ligand>
</feature>
<dbReference type="GO" id="GO:0043565">
    <property type="term" value="F:sequence-specific DNA binding"/>
    <property type="evidence" value="ECO:0007669"/>
    <property type="project" value="TreeGrafter"/>
</dbReference>
<dbReference type="Proteomes" id="UP000298738">
    <property type="component" value="Chromosome"/>
</dbReference>
<dbReference type="GO" id="GO:1904047">
    <property type="term" value="F:S-adenosyl-L-methionine binding"/>
    <property type="evidence" value="ECO:0007669"/>
    <property type="project" value="TreeGrafter"/>
</dbReference>
<dbReference type="PANTHER" id="PTHR30481:SF3">
    <property type="entry name" value="DNA ADENINE METHYLASE"/>
    <property type="match status" value="1"/>
</dbReference>
<evidence type="ECO:0000256" key="1">
    <source>
        <dbReference type="ARBA" id="ARBA00006594"/>
    </source>
</evidence>
<dbReference type="NCBIfam" id="TIGR00571">
    <property type="entry name" value="dam"/>
    <property type="match status" value="1"/>
</dbReference>
<comment type="catalytic activity">
    <reaction evidence="6 8">
        <text>a 2'-deoxyadenosine in DNA + S-adenosyl-L-methionine = an N(6)-methyl-2'-deoxyadenosine in DNA + S-adenosyl-L-homocysteine + H(+)</text>
        <dbReference type="Rhea" id="RHEA:15197"/>
        <dbReference type="Rhea" id="RHEA-COMP:12418"/>
        <dbReference type="Rhea" id="RHEA-COMP:12419"/>
        <dbReference type="ChEBI" id="CHEBI:15378"/>
        <dbReference type="ChEBI" id="CHEBI:57856"/>
        <dbReference type="ChEBI" id="CHEBI:59789"/>
        <dbReference type="ChEBI" id="CHEBI:90615"/>
        <dbReference type="ChEBI" id="CHEBI:90616"/>
        <dbReference type="EC" id="2.1.1.72"/>
    </reaction>
</comment>
<keyword evidence="4 8" id="KW-0808">Transferase</keyword>
<dbReference type="GO" id="GO:0006298">
    <property type="term" value="P:mismatch repair"/>
    <property type="evidence" value="ECO:0007669"/>
    <property type="project" value="TreeGrafter"/>
</dbReference>
<keyword evidence="3 8" id="KW-0489">Methyltransferase</keyword>
<evidence type="ECO:0000256" key="2">
    <source>
        <dbReference type="ARBA" id="ARBA00011900"/>
    </source>
</evidence>
<proteinExistence type="inferred from homology"/>